<reference evidence="1" key="1">
    <citation type="submission" date="2019-08" db="EMBL/GenBank/DDBJ databases">
        <authorList>
            <person name="Kucharzyk K."/>
            <person name="Murdoch R.W."/>
            <person name="Higgins S."/>
            <person name="Loffler F."/>
        </authorList>
    </citation>
    <scope>NUCLEOTIDE SEQUENCE</scope>
</reference>
<gene>
    <name evidence="1" type="ORF">SDC9_101560</name>
</gene>
<name>A0A645ANV4_9ZZZZ</name>
<dbReference type="EMBL" id="VSSQ01014960">
    <property type="protein sequence ID" value="MPM54780.1"/>
    <property type="molecule type" value="Genomic_DNA"/>
</dbReference>
<evidence type="ECO:0000313" key="1">
    <source>
        <dbReference type="EMBL" id="MPM54780.1"/>
    </source>
</evidence>
<accession>A0A645ANV4</accession>
<organism evidence="1">
    <name type="scientific">bioreactor metagenome</name>
    <dbReference type="NCBI Taxonomy" id="1076179"/>
    <lineage>
        <taxon>unclassified sequences</taxon>
        <taxon>metagenomes</taxon>
        <taxon>ecological metagenomes</taxon>
    </lineage>
</organism>
<proteinExistence type="predicted"/>
<sequence length="299" mass="31681">MVTFHRADDQPGVGQIRIAQQPEVVAHRIQAVAALVVGDVAVGDDRPRPCHGLLRIQPGVRAGQVVGGQHVVAQFGGSIDVATVNAGEQCDHLLRLHQAMPDERVDEVRSGLQRQLGLVALEHQGVVDAEAGFGELEGQIVPAQCVLGGGLPVAAVETAVAGEQLADIVGIDRTGVRHLDDNTILAEQFLEEGRLFEDLVEIRLEWIVEFHRDVTARTENAAEFGHHLITSAELVVDVRLGIVDEQVVDDAGVAGEVAEQGSDRGDLVRVRGVGGVDDGSRALASVAVIADVALQVDVQ</sequence>
<comment type="caution">
    <text evidence="1">The sequence shown here is derived from an EMBL/GenBank/DDBJ whole genome shotgun (WGS) entry which is preliminary data.</text>
</comment>
<dbReference type="AlphaFoldDB" id="A0A645ANV4"/>
<protein>
    <submittedName>
        <fullName evidence="1">Uncharacterized protein</fullName>
    </submittedName>
</protein>